<keyword evidence="7" id="KW-0865">Zymogen</keyword>
<dbReference type="PROSITE" id="PS00854">
    <property type="entry name" value="PROTEASOME_BETA_1"/>
    <property type="match status" value="1"/>
</dbReference>
<dbReference type="PANTHER" id="PTHR32194">
    <property type="entry name" value="METALLOPROTEASE TLDD"/>
    <property type="match status" value="1"/>
</dbReference>
<keyword evidence="2 10" id="KW-0963">Cytoplasm</keyword>
<sequence length="293" mass="32601">MDKLVSKYAKTVSMASLEDRYNMGDNLSEWDAANKSAVPSFDIPMVANPVDFMRAHTDASAENRIRIQHGTTTLAFKFQGGIIVAVDSRSSMGSSVASQTAKKVVEINPYLLGTIAGGAADCQYWERELGRRCRLYELRNKERISVAAASKILSNMVYEYKGMGLSMGTMITGWDKTGPQLFYVDSDGTRMRGERFSVGSGSTFAYGVLDTGYDYNMSIPDALELGRRTIYHATHRDAYSGGSANIFHVKESGWVFIGSYDVDKLHWEYKTQDKAQDKAIVPQRGTNHHYMQA</sequence>
<dbReference type="GO" id="GO:0005737">
    <property type="term" value="C:cytoplasm"/>
    <property type="evidence" value="ECO:0007669"/>
    <property type="project" value="UniProtKB-SubCell"/>
</dbReference>
<evidence type="ECO:0000256" key="5">
    <source>
        <dbReference type="ARBA" id="ARBA00022801"/>
    </source>
</evidence>
<evidence type="ECO:0000256" key="7">
    <source>
        <dbReference type="ARBA" id="ARBA00023145"/>
    </source>
</evidence>
<dbReference type="PANTHER" id="PTHR32194:SF3">
    <property type="entry name" value="PROTEASOME SUBUNIT BETA"/>
    <property type="match status" value="1"/>
</dbReference>
<dbReference type="InterPro" id="IPR001353">
    <property type="entry name" value="Proteasome_sua/b"/>
</dbReference>
<dbReference type="CDD" id="cd03761">
    <property type="entry name" value="proteasome_beta_type_5"/>
    <property type="match status" value="1"/>
</dbReference>
<feature type="active site" description="Nucleophile" evidence="9">
    <location>
        <position position="71"/>
    </location>
</feature>
<keyword evidence="12" id="KW-1185">Reference proteome</keyword>
<dbReference type="OrthoDB" id="37597at2759"/>
<comment type="similarity">
    <text evidence="10">Belongs to the peptidase T1B family.</text>
</comment>
<keyword evidence="6 10" id="KW-0647">Proteasome</keyword>
<comment type="function">
    <text evidence="10">Component of the proteasome, a multicatalytic proteinase complex which is characterized by its ability to cleave peptides with Arg, Phe, Tyr, Leu, and Glu adjacent to the leaving group at neutral or slightly basic pH. The proteasome has an ATP-dependent proteolytic activity.</text>
</comment>
<evidence type="ECO:0000313" key="11">
    <source>
        <dbReference type="EMBL" id="KAG0248851.1"/>
    </source>
</evidence>
<keyword evidence="5" id="KW-0378">Hydrolase</keyword>
<comment type="catalytic activity">
    <reaction evidence="1">
        <text>Cleavage of peptide bonds with very broad specificity.</text>
        <dbReference type="EC" id="3.4.25.1"/>
    </reaction>
</comment>
<dbReference type="PROSITE" id="PS51476">
    <property type="entry name" value="PROTEASOME_BETA_2"/>
    <property type="match status" value="1"/>
</dbReference>
<dbReference type="Pfam" id="PF00227">
    <property type="entry name" value="Proteasome"/>
    <property type="match status" value="1"/>
</dbReference>
<dbReference type="GO" id="GO:0019774">
    <property type="term" value="C:proteasome core complex, beta-subunit complex"/>
    <property type="evidence" value="ECO:0007669"/>
    <property type="project" value="UniProtKB-ARBA"/>
</dbReference>
<comment type="caution">
    <text evidence="11">The sequence shown here is derived from an EMBL/GenBank/DDBJ whole genome shotgun (WGS) entry which is preliminary data.</text>
</comment>
<comment type="subunit">
    <text evidence="10">Component of the proteasome complex.</text>
</comment>
<dbReference type="InterPro" id="IPR029055">
    <property type="entry name" value="Ntn_hydrolases_N"/>
</dbReference>
<evidence type="ECO:0000256" key="9">
    <source>
        <dbReference type="PIRSR" id="PIRSR600243-1"/>
    </source>
</evidence>
<evidence type="ECO:0000256" key="8">
    <source>
        <dbReference type="ARBA" id="ARBA00023242"/>
    </source>
</evidence>
<dbReference type="FunFam" id="3.60.20.10:FF:000051">
    <property type="entry name" value="Proteasome subunit beta"/>
    <property type="match status" value="1"/>
</dbReference>
<keyword evidence="4" id="KW-0888">Threonine protease</keyword>
<evidence type="ECO:0000256" key="4">
    <source>
        <dbReference type="ARBA" id="ARBA00022698"/>
    </source>
</evidence>
<gene>
    <name evidence="11" type="primary">PSMB5</name>
    <name evidence="11" type="ORF">BG011_009860</name>
</gene>
<keyword evidence="8 10" id="KW-0539">Nucleus</keyword>
<organism evidence="11 12">
    <name type="scientific">Mortierella polycephala</name>
    <dbReference type="NCBI Taxonomy" id="41804"/>
    <lineage>
        <taxon>Eukaryota</taxon>
        <taxon>Fungi</taxon>
        <taxon>Fungi incertae sedis</taxon>
        <taxon>Mucoromycota</taxon>
        <taxon>Mortierellomycotina</taxon>
        <taxon>Mortierellomycetes</taxon>
        <taxon>Mortierellales</taxon>
        <taxon>Mortierellaceae</taxon>
        <taxon>Mortierella</taxon>
    </lineage>
</organism>
<dbReference type="EMBL" id="JAAAJA010000911">
    <property type="protein sequence ID" value="KAG0248851.1"/>
    <property type="molecule type" value="Genomic_DNA"/>
</dbReference>
<comment type="subcellular location">
    <subcellularLocation>
        <location evidence="10">Cytoplasm</location>
    </subcellularLocation>
    <subcellularLocation>
        <location evidence="10">Nucleus</location>
    </subcellularLocation>
</comment>
<evidence type="ECO:0000256" key="6">
    <source>
        <dbReference type="ARBA" id="ARBA00022942"/>
    </source>
</evidence>
<dbReference type="SUPFAM" id="SSF56235">
    <property type="entry name" value="N-terminal nucleophile aminohydrolases (Ntn hydrolases)"/>
    <property type="match status" value="1"/>
</dbReference>
<dbReference type="GO" id="GO:0005634">
    <property type="term" value="C:nucleus"/>
    <property type="evidence" value="ECO:0007669"/>
    <property type="project" value="UniProtKB-SubCell"/>
</dbReference>
<evidence type="ECO:0000256" key="3">
    <source>
        <dbReference type="ARBA" id="ARBA00022670"/>
    </source>
</evidence>
<reference evidence="11" key="1">
    <citation type="journal article" date="2020" name="Fungal Divers.">
        <title>Resolving the Mortierellaceae phylogeny through synthesis of multi-gene phylogenetics and phylogenomics.</title>
        <authorList>
            <person name="Vandepol N."/>
            <person name="Liber J."/>
            <person name="Desiro A."/>
            <person name="Na H."/>
            <person name="Kennedy M."/>
            <person name="Barry K."/>
            <person name="Grigoriev I.V."/>
            <person name="Miller A.N."/>
            <person name="O'Donnell K."/>
            <person name="Stajich J.E."/>
            <person name="Bonito G."/>
        </authorList>
    </citation>
    <scope>NUCLEOTIDE SEQUENCE</scope>
    <source>
        <strain evidence="11">KOD948</strain>
    </source>
</reference>
<dbReference type="InterPro" id="IPR000243">
    <property type="entry name" value="Pept_T1A_subB"/>
</dbReference>
<evidence type="ECO:0000256" key="2">
    <source>
        <dbReference type="ARBA" id="ARBA00022490"/>
    </source>
</evidence>
<keyword evidence="3" id="KW-0645">Protease</keyword>
<dbReference type="Proteomes" id="UP000726737">
    <property type="component" value="Unassembled WGS sequence"/>
</dbReference>
<dbReference type="GO" id="GO:0004298">
    <property type="term" value="F:threonine-type endopeptidase activity"/>
    <property type="evidence" value="ECO:0007669"/>
    <property type="project" value="UniProtKB-KW"/>
</dbReference>
<dbReference type="InterPro" id="IPR023333">
    <property type="entry name" value="Proteasome_suB-type"/>
</dbReference>
<name>A0A9P6PN34_9FUNG</name>
<dbReference type="Gene3D" id="3.60.20.10">
    <property type="entry name" value="Glutamine Phosphoribosylpyrophosphate, subunit 1, domain 1"/>
    <property type="match status" value="1"/>
</dbReference>
<evidence type="ECO:0000313" key="12">
    <source>
        <dbReference type="Proteomes" id="UP000726737"/>
    </source>
</evidence>
<dbReference type="AlphaFoldDB" id="A0A9P6PN34"/>
<dbReference type="InterPro" id="IPR016050">
    <property type="entry name" value="Proteasome_bsu_CS"/>
</dbReference>
<dbReference type="GO" id="GO:0051603">
    <property type="term" value="P:proteolysis involved in protein catabolic process"/>
    <property type="evidence" value="ECO:0007669"/>
    <property type="project" value="InterPro"/>
</dbReference>
<accession>A0A9P6PN34</accession>
<protein>
    <recommendedName>
        <fullName evidence="10">Proteasome subunit beta</fullName>
    </recommendedName>
</protein>
<dbReference type="PRINTS" id="PR00141">
    <property type="entry name" value="PROTEASOME"/>
</dbReference>
<proteinExistence type="inferred from homology"/>
<evidence type="ECO:0000256" key="1">
    <source>
        <dbReference type="ARBA" id="ARBA00001198"/>
    </source>
</evidence>
<evidence type="ECO:0000256" key="10">
    <source>
        <dbReference type="RuleBase" id="RU004203"/>
    </source>
</evidence>